<reference evidence="2 3" key="1">
    <citation type="submission" date="2019-04" db="EMBL/GenBank/DDBJ databases">
        <title>Herbidospora sp. NEAU-GS14.nov., a novel actinomycete isolated from soil.</title>
        <authorList>
            <person name="Han L."/>
        </authorList>
    </citation>
    <scope>NUCLEOTIDE SEQUENCE [LARGE SCALE GENOMIC DNA]</scope>
    <source>
        <strain evidence="2 3">NEAU-GS14</strain>
    </source>
</reference>
<evidence type="ECO:0000313" key="3">
    <source>
        <dbReference type="Proteomes" id="UP000308705"/>
    </source>
</evidence>
<dbReference type="EMBL" id="SZQA01000023">
    <property type="protein sequence ID" value="TKK86115.1"/>
    <property type="molecule type" value="Genomic_DNA"/>
</dbReference>
<dbReference type="OrthoDB" id="9800988at2"/>
<evidence type="ECO:0000313" key="2">
    <source>
        <dbReference type="EMBL" id="TKK86115.1"/>
    </source>
</evidence>
<evidence type="ECO:0000259" key="1">
    <source>
        <dbReference type="Pfam" id="PF00561"/>
    </source>
</evidence>
<dbReference type="PANTHER" id="PTHR43433">
    <property type="entry name" value="HYDROLASE, ALPHA/BETA FOLD FAMILY PROTEIN"/>
    <property type="match status" value="1"/>
</dbReference>
<dbReference type="Gene3D" id="3.40.50.1820">
    <property type="entry name" value="alpha/beta hydrolase"/>
    <property type="match status" value="1"/>
</dbReference>
<name>A0A4U3MAM2_9ACTN</name>
<protein>
    <submittedName>
        <fullName evidence="2">Alpha/beta hydrolase</fullName>
    </submittedName>
</protein>
<dbReference type="InterPro" id="IPR029058">
    <property type="entry name" value="AB_hydrolase_fold"/>
</dbReference>
<keyword evidence="2" id="KW-0378">Hydrolase</keyword>
<dbReference type="PRINTS" id="PR00111">
    <property type="entry name" value="ABHYDROLASE"/>
</dbReference>
<dbReference type="Proteomes" id="UP000308705">
    <property type="component" value="Unassembled WGS sequence"/>
</dbReference>
<organism evidence="2 3">
    <name type="scientific">Herbidospora galbida</name>
    <dbReference type="NCBI Taxonomy" id="2575442"/>
    <lineage>
        <taxon>Bacteria</taxon>
        <taxon>Bacillati</taxon>
        <taxon>Actinomycetota</taxon>
        <taxon>Actinomycetes</taxon>
        <taxon>Streptosporangiales</taxon>
        <taxon>Streptosporangiaceae</taxon>
        <taxon>Herbidospora</taxon>
    </lineage>
</organism>
<dbReference type="InterPro" id="IPR050471">
    <property type="entry name" value="AB_hydrolase"/>
</dbReference>
<keyword evidence="3" id="KW-1185">Reference proteome</keyword>
<feature type="domain" description="AB hydrolase-1" evidence="1">
    <location>
        <begin position="27"/>
        <end position="263"/>
    </location>
</feature>
<proteinExistence type="predicted"/>
<dbReference type="SUPFAM" id="SSF53474">
    <property type="entry name" value="alpha/beta-Hydrolases"/>
    <property type="match status" value="1"/>
</dbReference>
<dbReference type="RefSeq" id="WP_137249177.1">
    <property type="nucleotide sequence ID" value="NZ_SZQA01000023.1"/>
</dbReference>
<dbReference type="PANTHER" id="PTHR43433:SF5">
    <property type="entry name" value="AB HYDROLASE-1 DOMAIN-CONTAINING PROTEIN"/>
    <property type="match status" value="1"/>
</dbReference>
<dbReference type="AlphaFoldDB" id="A0A4U3MAM2"/>
<gene>
    <name evidence="2" type="ORF">FDA94_23150</name>
</gene>
<dbReference type="Pfam" id="PF00561">
    <property type="entry name" value="Abhydrolase_1"/>
    <property type="match status" value="1"/>
</dbReference>
<dbReference type="GO" id="GO:0016787">
    <property type="term" value="F:hydrolase activity"/>
    <property type="evidence" value="ECO:0007669"/>
    <property type="project" value="UniProtKB-KW"/>
</dbReference>
<comment type="caution">
    <text evidence="2">The sequence shown here is derived from an EMBL/GenBank/DDBJ whole genome shotgun (WGS) entry which is preliminary data.</text>
</comment>
<accession>A0A4U3MAM2</accession>
<dbReference type="InterPro" id="IPR000073">
    <property type="entry name" value="AB_hydrolase_1"/>
</dbReference>
<sequence>MIELDVEVAAGRTLHVYDTGPAGGELPPVLWHHGTPNLGAPPEPLFAAADRLGLRWVSFDRPGYGRSAVAPGRTIASVAADAAAVADALGIGRFAVMGYSGGGTYALGCAAVLGDRVRAVVSLAGIAPYDADGLDWFAGMLPSGVAALGTAAAGREVRAVLDESGFDYDCEFTAADLAFFEGPWGWLGQVSEPALAAGPYGQIDDDVSYTHAWGCDPGSISAPVLLLHGTADRVIPASHGTWLAAHCPGAELRLHADDSHFTIAGHAEEGLDWLGRWS</sequence>